<keyword evidence="3" id="KW-1185">Reference proteome</keyword>
<gene>
    <name evidence="2" type="ORF">E1292_28315</name>
</gene>
<organism evidence="2 3">
    <name type="scientific">Nonomuraea deserti</name>
    <dbReference type="NCBI Taxonomy" id="1848322"/>
    <lineage>
        <taxon>Bacteria</taxon>
        <taxon>Bacillati</taxon>
        <taxon>Actinomycetota</taxon>
        <taxon>Actinomycetes</taxon>
        <taxon>Streptosporangiales</taxon>
        <taxon>Streptosporangiaceae</taxon>
        <taxon>Nonomuraea</taxon>
    </lineage>
</organism>
<name>A0A4R4VDG5_9ACTN</name>
<feature type="region of interest" description="Disordered" evidence="1">
    <location>
        <begin position="92"/>
        <end position="112"/>
    </location>
</feature>
<evidence type="ECO:0000256" key="1">
    <source>
        <dbReference type="SAM" id="MobiDB-lite"/>
    </source>
</evidence>
<proteinExistence type="predicted"/>
<dbReference type="Proteomes" id="UP000295258">
    <property type="component" value="Unassembled WGS sequence"/>
</dbReference>
<dbReference type="AlphaFoldDB" id="A0A4R4VDG5"/>
<evidence type="ECO:0000313" key="2">
    <source>
        <dbReference type="EMBL" id="TDD00563.1"/>
    </source>
</evidence>
<comment type="caution">
    <text evidence="2">The sequence shown here is derived from an EMBL/GenBank/DDBJ whole genome shotgun (WGS) entry which is preliminary data.</text>
</comment>
<dbReference type="RefSeq" id="WP_132598328.1">
    <property type="nucleotide sequence ID" value="NZ_SMKO01000091.1"/>
</dbReference>
<dbReference type="EMBL" id="SMKO01000091">
    <property type="protein sequence ID" value="TDD00563.1"/>
    <property type="molecule type" value="Genomic_DNA"/>
</dbReference>
<reference evidence="2 3" key="1">
    <citation type="submission" date="2019-03" db="EMBL/GenBank/DDBJ databases">
        <title>Draft genome sequences of novel Actinobacteria.</title>
        <authorList>
            <person name="Sahin N."/>
            <person name="Ay H."/>
            <person name="Saygin H."/>
        </authorList>
    </citation>
    <scope>NUCLEOTIDE SEQUENCE [LARGE SCALE GENOMIC DNA]</scope>
    <source>
        <strain evidence="2 3">KC310</strain>
    </source>
</reference>
<accession>A0A4R4VDG5</accession>
<evidence type="ECO:0000313" key="3">
    <source>
        <dbReference type="Proteomes" id="UP000295258"/>
    </source>
</evidence>
<protein>
    <submittedName>
        <fullName evidence="2">Uncharacterized protein</fullName>
    </submittedName>
</protein>
<sequence length="112" mass="12474">MSRQLSAGPTVGQISGEEWDIGGLRKISRSSRAVAWIGSPRAQIHTCFDQFEELELGRDILRLAAKYLAGETNCSAFQFVVDHAGAFGVKRQAHMRRAPPQVNGRHRQDRLT</sequence>